<dbReference type="InterPro" id="IPR020751">
    <property type="entry name" value="aa-tRNA-synth_I_codon-bd_sub2"/>
</dbReference>
<comment type="function">
    <text evidence="7">Catalyzes the attachment of glutamate to tRNA(Glu) in a two-step reaction: glutamate is first activated by ATP to form Glu-AMP and then transferred to the acceptor end of tRNA(Glu).</text>
</comment>
<name>K2AWU5_9BACT</name>
<evidence type="ECO:0000259" key="9">
    <source>
        <dbReference type="Pfam" id="PF19269"/>
    </source>
</evidence>
<feature type="short sequence motif" description="'KMSKS' region" evidence="7">
    <location>
        <begin position="251"/>
        <end position="255"/>
    </location>
</feature>
<dbReference type="InterPro" id="IPR049940">
    <property type="entry name" value="GluQ/Sye"/>
</dbReference>
<dbReference type="PRINTS" id="PR00987">
    <property type="entry name" value="TRNASYNTHGLU"/>
</dbReference>
<dbReference type="InterPro" id="IPR008925">
    <property type="entry name" value="aa_tRNA-synth_I_cd-bd_sf"/>
</dbReference>
<dbReference type="EMBL" id="AMFJ01021642">
    <property type="protein sequence ID" value="EKD66257.1"/>
    <property type="molecule type" value="Genomic_DNA"/>
</dbReference>
<dbReference type="InterPro" id="IPR014729">
    <property type="entry name" value="Rossmann-like_a/b/a_fold"/>
</dbReference>
<keyword evidence="4 7" id="KW-0067">ATP-binding</keyword>
<dbReference type="InterPro" id="IPR004527">
    <property type="entry name" value="Glu-tRNA-ligase_bac/mito"/>
</dbReference>
<proteinExistence type="inferred from homology"/>
<dbReference type="InterPro" id="IPR000924">
    <property type="entry name" value="Glu/Gln-tRNA-synth"/>
</dbReference>
<dbReference type="Gene3D" id="1.10.10.350">
    <property type="match status" value="1"/>
</dbReference>
<dbReference type="SUPFAM" id="SSF48163">
    <property type="entry name" value="An anticodon-binding domain of class I aminoacyl-tRNA synthetases"/>
    <property type="match status" value="1"/>
</dbReference>
<keyword evidence="5 7" id="KW-0648">Protein biosynthesis</keyword>
<evidence type="ECO:0000256" key="5">
    <source>
        <dbReference type="ARBA" id="ARBA00022917"/>
    </source>
</evidence>
<keyword evidence="2 7" id="KW-0436">Ligase</keyword>
<evidence type="ECO:0000256" key="7">
    <source>
        <dbReference type="HAMAP-Rule" id="MF_00022"/>
    </source>
</evidence>
<dbReference type="Gene3D" id="3.40.50.620">
    <property type="entry name" value="HUPs"/>
    <property type="match status" value="1"/>
</dbReference>
<dbReference type="InterPro" id="IPR020058">
    <property type="entry name" value="Glu/Gln-tRNA-synth_Ib_cat-dom"/>
</dbReference>
<evidence type="ECO:0000313" key="10">
    <source>
        <dbReference type="EMBL" id="EKD66257.1"/>
    </source>
</evidence>
<dbReference type="CDD" id="cd00808">
    <property type="entry name" value="GluRS_core"/>
    <property type="match status" value="1"/>
</dbReference>
<keyword evidence="3 7" id="KW-0547">Nucleotide-binding</keyword>
<dbReference type="GO" id="GO:0005524">
    <property type="term" value="F:ATP binding"/>
    <property type="evidence" value="ECO:0007669"/>
    <property type="project" value="UniProtKB-UniRule"/>
</dbReference>
<sequence length="490" mass="58822">MIKTRVAPSPTGFVHLWFLRTALFDYLFAKKNKGIFMVRIEDTDQGRFVEWSIEAIIKMFERTGITPDEWPAPYRDLWNWPYIQSERLDIYKKYIDKLIEEGAAYYCFCSTERLTEVRLQQTELKLPTKYDEFCRNIPLEDAKIRVKNWEKYVVRLKIPKWEKLVFHDLVKWKVEFMTSEIEDTILLKSDGFPTYHGAVIIDDYLMKVTHVFRWEEWLPSMPKQILTARALGIELPYYAHLPSVLWIDRKKLSKRTGDVAVENYLKKWYLVEALINYLAFLWWNPKTTEEFFTLEELVERFDIADVHKAWAVFDVEKLNWMNAKYIQKTEINELYIKLVAYLKEYESDFYADVFVRHTNEYNLAILKELQTRLVKFDEFSSLTWFFYGEAKIRPDLLTNEKMWITTLDIAKNSLILALEILGEIKEFSQENLKNLFIEKIKSNSLKNWQVLRPVRVALSWEEFSPGAFELIMIFWLEKSKHRIERVLRSI</sequence>
<comment type="subunit">
    <text evidence="7">Monomer.</text>
</comment>
<evidence type="ECO:0000256" key="4">
    <source>
        <dbReference type="ARBA" id="ARBA00022840"/>
    </source>
</evidence>
<gene>
    <name evidence="7" type="primary">gltX</name>
    <name evidence="10" type="ORF">ACD_49C00056G0012</name>
</gene>
<dbReference type="SUPFAM" id="SSF52374">
    <property type="entry name" value="Nucleotidylyl transferase"/>
    <property type="match status" value="1"/>
</dbReference>
<dbReference type="GO" id="GO:0004818">
    <property type="term" value="F:glutamate-tRNA ligase activity"/>
    <property type="evidence" value="ECO:0007669"/>
    <property type="project" value="UniProtKB-UniRule"/>
</dbReference>
<dbReference type="AlphaFoldDB" id="K2AWU5"/>
<reference evidence="10" key="1">
    <citation type="journal article" date="2012" name="Science">
        <title>Fermentation, hydrogen, and sulfur metabolism in multiple uncultivated bacterial phyla.</title>
        <authorList>
            <person name="Wrighton K.C."/>
            <person name="Thomas B.C."/>
            <person name="Sharon I."/>
            <person name="Miller C.S."/>
            <person name="Castelle C.J."/>
            <person name="VerBerkmoes N.C."/>
            <person name="Wilkins M.J."/>
            <person name="Hettich R.L."/>
            <person name="Lipton M.S."/>
            <person name="Williams K.H."/>
            <person name="Long P.E."/>
            <person name="Banfield J.F."/>
        </authorList>
    </citation>
    <scope>NUCLEOTIDE SEQUENCE [LARGE SCALE GENOMIC DNA]</scope>
</reference>
<dbReference type="InterPro" id="IPR045462">
    <property type="entry name" value="aa-tRNA-synth_I_cd-bd"/>
</dbReference>
<comment type="subcellular location">
    <subcellularLocation>
        <location evidence="7">Cytoplasm</location>
    </subcellularLocation>
</comment>
<feature type="binding site" evidence="7">
    <location>
        <position position="254"/>
    </location>
    <ligand>
        <name>ATP</name>
        <dbReference type="ChEBI" id="CHEBI:30616"/>
    </ligand>
</feature>
<evidence type="ECO:0000256" key="6">
    <source>
        <dbReference type="ARBA" id="ARBA00023146"/>
    </source>
</evidence>
<dbReference type="InterPro" id="IPR033910">
    <property type="entry name" value="GluRS_core"/>
</dbReference>
<accession>K2AWU5</accession>
<dbReference type="HAMAP" id="MF_00022">
    <property type="entry name" value="Glu_tRNA_synth_type1"/>
    <property type="match status" value="1"/>
</dbReference>
<dbReference type="GO" id="GO:0000049">
    <property type="term" value="F:tRNA binding"/>
    <property type="evidence" value="ECO:0007669"/>
    <property type="project" value="InterPro"/>
</dbReference>
<dbReference type="GO" id="GO:0005737">
    <property type="term" value="C:cytoplasm"/>
    <property type="evidence" value="ECO:0007669"/>
    <property type="project" value="UniProtKB-SubCell"/>
</dbReference>
<evidence type="ECO:0000256" key="2">
    <source>
        <dbReference type="ARBA" id="ARBA00022598"/>
    </source>
</evidence>
<dbReference type="PANTHER" id="PTHR43311">
    <property type="entry name" value="GLUTAMATE--TRNA LIGASE"/>
    <property type="match status" value="1"/>
</dbReference>
<evidence type="ECO:0000256" key="1">
    <source>
        <dbReference type="ARBA" id="ARBA00007894"/>
    </source>
</evidence>
<protein>
    <recommendedName>
        <fullName evidence="7">Glutamate--tRNA ligase</fullName>
        <ecNumber evidence="7">6.1.1.17</ecNumber>
    </recommendedName>
    <alternativeName>
        <fullName evidence="7">Glutamyl-tRNA synthetase</fullName>
        <shortName evidence="7">GluRS</shortName>
    </alternativeName>
</protein>
<keyword evidence="7" id="KW-0963">Cytoplasm</keyword>
<comment type="catalytic activity">
    <reaction evidence="7">
        <text>tRNA(Glu) + L-glutamate + ATP = L-glutamyl-tRNA(Glu) + AMP + diphosphate</text>
        <dbReference type="Rhea" id="RHEA:23540"/>
        <dbReference type="Rhea" id="RHEA-COMP:9663"/>
        <dbReference type="Rhea" id="RHEA-COMP:9680"/>
        <dbReference type="ChEBI" id="CHEBI:29985"/>
        <dbReference type="ChEBI" id="CHEBI:30616"/>
        <dbReference type="ChEBI" id="CHEBI:33019"/>
        <dbReference type="ChEBI" id="CHEBI:78442"/>
        <dbReference type="ChEBI" id="CHEBI:78520"/>
        <dbReference type="ChEBI" id="CHEBI:456215"/>
        <dbReference type="EC" id="6.1.1.17"/>
    </reaction>
</comment>
<organism evidence="10">
    <name type="scientific">uncultured bacterium</name>
    <name type="common">gcode 4</name>
    <dbReference type="NCBI Taxonomy" id="1234023"/>
    <lineage>
        <taxon>Bacteria</taxon>
        <taxon>environmental samples</taxon>
    </lineage>
</organism>
<dbReference type="PANTHER" id="PTHR43311:SF2">
    <property type="entry name" value="GLUTAMATE--TRNA LIGASE, MITOCHONDRIAL-RELATED"/>
    <property type="match status" value="1"/>
</dbReference>
<evidence type="ECO:0000259" key="8">
    <source>
        <dbReference type="Pfam" id="PF00749"/>
    </source>
</evidence>
<keyword evidence="6 7" id="KW-0030">Aminoacyl-tRNA synthetase</keyword>
<comment type="caution">
    <text evidence="10">The sequence shown here is derived from an EMBL/GenBank/DDBJ whole genome shotgun (WGS) entry which is preliminary data.</text>
</comment>
<dbReference type="GO" id="GO:0006424">
    <property type="term" value="P:glutamyl-tRNA aminoacylation"/>
    <property type="evidence" value="ECO:0007669"/>
    <property type="project" value="UniProtKB-UniRule"/>
</dbReference>
<dbReference type="Pfam" id="PF19269">
    <property type="entry name" value="Anticodon_2"/>
    <property type="match status" value="1"/>
</dbReference>
<feature type="domain" description="Glutamyl/glutaminyl-tRNA synthetase class Ib catalytic" evidence="8">
    <location>
        <begin position="2"/>
        <end position="320"/>
    </location>
</feature>
<dbReference type="Pfam" id="PF00749">
    <property type="entry name" value="tRNA-synt_1c"/>
    <property type="match status" value="1"/>
</dbReference>
<comment type="similarity">
    <text evidence="1 7">Belongs to the class-I aminoacyl-tRNA synthetase family. Glutamate--tRNA ligase type 1 subfamily.</text>
</comment>
<dbReference type="GO" id="GO:0008270">
    <property type="term" value="F:zinc ion binding"/>
    <property type="evidence" value="ECO:0007669"/>
    <property type="project" value="InterPro"/>
</dbReference>
<dbReference type="NCBIfam" id="TIGR00464">
    <property type="entry name" value="gltX_bact"/>
    <property type="match status" value="1"/>
</dbReference>
<evidence type="ECO:0000256" key="3">
    <source>
        <dbReference type="ARBA" id="ARBA00022741"/>
    </source>
</evidence>
<comment type="caution">
    <text evidence="7">Lacks conserved residue(s) required for the propagation of feature annotation.</text>
</comment>
<dbReference type="EC" id="6.1.1.17" evidence="7"/>
<feature type="domain" description="Aminoacyl-tRNA synthetase class I anticodon-binding" evidence="9">
    <location>
        <begin position="346"/>
        <end position="486"/>
    </location>
</feature>